<feature type="compositionally biased region" description="Basic residues" evidence="2">
    <location>
        <begin position="10"/>
        <end position="21"/>
    </location>
</feature>
<accession>A0A9P6C6L9</accession>
<keyword evidence="4" id="KW-1185">Reference proteome</keyword>
<proteinExistence type="predicted"/>
<gene>
    <name evidence="3" type="ORF">P691DRAFT_812400</name>
</gene>
<protein>
    <recommendedName>
        <fullName evidence="5">RlpA-like protein double-psi beta-barrel domain-containing protein</fullName>
    </recommendedName>
</protein>
<reference evidence="3" key="1">
    <citation type="submission" date="2020-11" db="EMBL/GenBank/DDBJ databases">
        <authorList>
            <consortium name="DOE Joint Genome Institute"/>
            <person name="Ahrendt S."/>
            <person name="Riley R."/>
            <person name="Andreopoulos W."/>
            <person name="Labutti K."/>
            <person name="Pangilinan J."/>
            <person name="Ruiz-Duenas F.J."/>
            <person name="Barrasa J.M."/>
            <person name="Sanchez-Garcia M."/>
            <person name="Camarero S."/>
            <person name="Miyauchi S."/>
            <person name="Serrano A."/>
            <person name="Linde D."/>
            <person name="Babiker R."/>
            <person name="Drula E."/>
            <person name="Ayuso-Fernandez I."/>
            <person name="Pacheco R."/>
            <person name="Padilla G."/>
            <person name="Ferreira P."/>
            <person name="Barriuso J."/>
            <person name="Kellner H."/>
            <person name="Castanera R."/>
            <person name="Alfaro M."/>
            <person name="Ramirez L."/>
            <person name="Pisabarro A.G."/>
            <person name="Kuo A."/>
            <person name="Tritt A."/>
            <person name="Lipzen A."/>
            <person name="He G."/>
            <person name="Yan M."/>
            <person name="Ng V."/>
            <person name="Cullen D."/>
            <person name="Martin F."/>
            <person name="Rosso M.-N."/>
            <person name="Henrissat B."/>
            <person name="Hibbett D."/>
            <person name="Martinez A.T."/>
            <person name="Grigoriev I.V."/>
        </authorList>
    </citation>
    <scope>NUCLEOTIDE SEQUENCE</scope>
    <source>
        <strain evidence="3">MF-IS2</strain>
    </source>
</reference>
<dbReference type="CDD" id="cd22191">
    <property type="entry name" value="DPBB_RlpA_EXP_N-like"/>
    <property type="match status" value="1"/>
</dbReference>
<dbReference type="EMBL" id="MU151058">
    <property type="protein sequence ID" value="KAF9453787.1"/>
    <property type="molecule type" value="Genomic_DNA"/>
</dbReference>
<dbReference type="Gene3D" id="2.40.40.10">
    <property type="entry name" value="RlpA-like domain"/>
    <property type="match status" value="1"/>
</dbReference>
<evidence type="ECO:0000313" key="3">
    <source>
        <dbReference type="EMBL" id="KAF9453787.1"/>
    </source>
</evidence>
<dbReference type="Proteomes" id="UP000807342">
    <property type="component" value="Unassembled WGS sequence"/>
</dbReference>
<name>A0A9P6C6L9_9AGAR</name>
<evidence type="ECO:0008006" key="5">
    <source>
        <dbReference type="Google" id="ProtNLM"/>
    </source>
</evidence>
<evidence type="ECO:0000256" key="2">
    <source>
        <dbReference type="SAM" id="MobiDB-lite"/>
    </source>
</evidence>
<feature type="region of interest" description="Disordered" evidence="2">
    <location>
        <begin position="119"/>
        <end position="192"/>
    </location>
</feature>
<dbReference type="PANTHER" id="PTHR31836:SF28">
    <property type="entry name" value="SRCR DOMAIN-CONTAINING PROTEIN-RELATED"/>
    <property type="match status" value="1"/>
</dbReference>
<dbReference type="SUPFAM" id="SSF50685">
    <property type="entry name" value="Barwin-like endoglucanases"/>
    <property type="match status" value="1"/>
</dbReference>
<dbReference type="AlphaFoldDB" id="A0A9P6C6L9"/>
<evidence type="ECO:0000256" key="1">
    <source>
        <dbReference type="ARBA" id="ARBA00022729"/>
    </source>
</evidence>
<comment type="caution">
    <text evidence="3">The sequence shown here is derived from an EMBL/GenBank/DDBJ whole genome shotgun (WGS) entry which is preliminary data.</text>
</comment>
<sequence>MLDGHVLPHERRHWGTRRSRHRSDVAPVKRGGATFTWFHPGQGACGGHNGDSDFIVAISHLIWNNGAHCGDSITITYEGKSVQATVVDECMGCDSDHIDLSPGLLHHIAGPGTDMISDGSWSFGVLAPPSPSPKPKPTPTPPPPPPPPSTTSKARPTTTPTSTQSSTSTSSIAKTSSTASSSSASASATPAPTPYVDDGSVHNLIDINVLLINIGGVVADGLLAQA</sequence>
<feature type="region of interest" description="Disordered" evidence="2">
    <location>
        <begin position="1"/>
        <end position="25"/>
    </location>
</feature>
<dbReference type="OrthoDB" id="623670at2759"/>
<evidence type="ECO:0000313" key="4">
    <source>
        <dbReference type="Proteomes" id="UP000807342"/>
    </source>
</evidence>
<feature type="compositionally biased region" description="Pro residues" evidence="2">
    <location>
        <begin position="128"/>
        <end position="149"/>
    </location>
</feature>
<organism evidence="3 4">
    <name type="scientific">Macrolepiota fuliginosa MF-IS2</name>
    <dbReference type="NCBI Taxonomy" id="1400762"/>
    <lineage>
        <taxon>Eukaryota</taxon>
        <taxon>Fungi</taxon>
        <taxon>Dikarya</taxon>
        <taxon>Basidiomycota</taxon>
        <taxon>Agaricomycotina</taxon>
        <taxon>Agaricomycetes</taxon>
        <taxon>Agaricomycetidae</taxon>
        <taxon>Agaricales</taxon>
        <taxon>Agaricineae</taxon>
        <taxon>Agaricaceae</taxon>
        <taxon>Macrolepiota</taxon>
    </lineage>
</organism>
<feature type="compositionally biased region" description="Low complexity" evidence="2">
    <location>
        <begin position="150"/>
        <end position="190"/>
    </location>
</feature>
<dbReference type="InterPro" id="IPR051477">
    <property type="entry name" value="Expansin_CellWall"/>
</dbReference>
<dbReference type="InterPro" id="IPR036908">
    <property type="entry name" value="RlpA-like_sf"/>
</dbReference>
<keyword evidence="1" id="KW-0732">Signal</keyword>
<dbReference type="PANTHER" id="PTHR31836">
    <property type="match status" value="1"/>
</dbReference>